<dbReference type="RefSeq" id="WP_211972198.1">
    <property type="nucleotide sequence ID" value="NZ_JAGTXB010000003.1"/>
</dbReference>
<reference evidence="1 2" key="1">
    <citation type="submission" date="2021-04" db="EMBL/GenBank/DDBJ databases">
        <title>Chitinophaga sp. nov., isolated from the rhizosphere soil.</title>
        <authorList>
            <person name="He S."/>
        </authorList>
    </citation>
    <scope>NUCLEOTIDE SEQUENCE [LARGE SCALE GENOMIC DNA]</scope>
    <source>
        <strain evidence="1 2">2R12</strain>
    </source>
</reference>
<dbReference type="Proteomes" id="UP000676386">
    <property type="component" value="Unassembled WGS sequence"/>
</dbReference>
<name>A0ABS5IVW0_9BACT</name>
<organism evidence="1 2">
    <name type="scientific">Chitinophaga hostae</name>
    <dbReference type="NCBI Taxonomy" id="2831022"/>
    <lineage>
        <taxon>Bacteria</taxon>
        <taxon>Pseudomonadati</taxon>
        <taxon>Bacteroidota</taxon>
        <taxon>Chitinophagia</taxon>
        <taxon>Chitinophagales</taxon>
        <taxon>Chitinophagaceae</taxon>
        <taxon>Chitinophaga</taxon>
    </lineage>
</organism>
<accession>A0ABS5IVW0</accession>
<sequence length="232" mass="27124">MKSSFQIEINQGSLKTFFPEERIKDKYKIIEILLEACRTLLYSPKAEKIRAKTKIIVNIDKMNRLFFVSELKIYSIAFPFNISYDENNTSISYKNIIDIDSLAITNVLSIIKNPIFNSEHCLESVEPIIDIEAEHKINYWTLIRELILLEDGYIRYDKDEKGYQAALEKMQQHRHPLNHIDIFYTNHVSFKLGLEKEYLEADLIDTLDSNTDCKYLKIAVDSSSASKKTKRK</sequence>
<proteinExistence type="predicted"/>
<evidence type="ECO:0000313" key="1">
    <source>
        <dbReference type="EMBL" id="MBS0027086.1"/>
    </source>
</evidence>
<evidence type="ECO:0000313" key="2">
    <source>
        <dbReference type="Proteomes" id="UP000676386"/>
    </source>
</evidence>
<gene>
    <name evidence="1" type="ORF">KE626_07175</name>
</gene>
<dbReference type="EMBL" id="JAGTXB010000003">
    <property type="protein sequence ID" value="MBS0027086.1"/>
    <property type="molecule type" value="Genomic_DNA"/>
</dbReference>
<comment type="caution">
    <text evidence="1">The sequence shown here is derived from an EMBL/GenBank/DDBJ whole genome shotgun (WGS) entry which is preliminary data.</text>
</comment>
<keyword evidence="2" id="KW-1185">Reference proteome</keyword>
<protein>
    <submittedName>
        <fullName evidence="1">Uncharacterized protein</fullName>
    </submittedName>
</protein>